<reference evidence="2 3" key="1">
    <citation type="submission" date="2018-11" db="EMBL/GenBank/DDBJ databases">
        <authorList>
            <consortium name="Pathogen Informatics"/>
        </authorList>
    </citation>
    <scope>NUCLEOTIDE SEQUENCE [LARGE SCALE GENOMIC DNA]</scope>
</reference>
<evidence type="ECO:0000256" key="1">
    <source>
        <dbReference type="SAM" id="Phobius"/>
    </source>
</evidence>
<keyword evidence="1" id="KW-1133">Transmembrane helix</keyword>
<feature type="transmembrane region" description="Helical" evidence="1">
    <location>
        <begin position="71"/>
        <end position="94"/>
    </location>
</feature>
<keyword evidence="1" id="KW-0812">Transmembrane</keyword>
<organism evidence="2 3">
    <name type="scientific">Strongylus vulgaris</name>
    <name type="common">Blood worm</name>
    <dbReference type="NCBI Taxonomy" id="40348"/>
    <lineage>
        <taxon>Eukaryota</taxon>
        <taxon>Metazoa</taxon>
        <taxon>Ecdysozoa</taxon>
        <taxon>Nematoda</taxon>
        <taxon>Chromadorea</taxon>
        <taxon>Rhabditida</taxon>
        <taxon>Rhabditina</taxon>
        <taxon>Rhabditomorpha</taxon>
        <taxon>Strongyloidea</taxon>
        <taxon>Strongylidae</taxon>
        <taxon>Strongylus</taxon>
    </lineage>
</organism>
<gene>
    <name evidence="2" type="ORF">SVUK_LOCUS4637</name>
</gene>
<dbReference type="OrthoDB" id="5858383at2759"/>
<keyword evidence="1" id="KW-0472">Membrane</keyword>
<dbReference type="EMBL" id="UYYB01012961">
    <property type="protein sequence ID" value="VDM69639.1"/>
    <property type="molecule type" value="Genomic_DNA"/>
</dbReference>
<dbReference type="AlphaFoldDB" id="A0A3P7IRH3"/>
<dbReference type="Proteomes" id="UP000270094">
    <property type="component" value="Unassembled WGS sequence"/>
</dbReference>
<evidence type="ECO:0008006" key="4">
    <source>
        <dbReference type="Google" id="ProtNLM"/>
    </source>
</evidence>
<feature type="transmembrane region" description="Helical" evidence="1">
    <location>
        <begin position="12"/>
        <end position="32"/>
    </location>
</feature>
<protein>
    <recommendedName>
        <fullName evidence="4">TLC domain-containing protein</fullName>
    </recommendedName>
</protein>
<evidence type="ECO:0000313" key="2">
    <source>
        <dbReference type="EMBL" id="VDM69639.1"/>
    </source>
</evidence>
<evidence type="ECO:0000313" key="3">
    <source>
        <dbReference type="Proteomes" id="UP000270094"/>
    </source>
</evidence>
<keyword evidence="3" id="KW-1185">Reference proteome</keyword>
<sequence>MSFGFTSLKVMHPMYSLMMIVESLGVLVRSVYVGYRIGWWQMVPDASTRESEAFQKRVYVSNRIADTLSNLLATVLYILYLVGGYGVQGLLSLLDFEA</sequence>
<name>A0A3P7IRH3_STRVU</name>
<proteinExistence type="predicted"/>
<accession>A0A3P7IRH3</accession>